<evidence type="ECO:0000256" key="10">
    <source>
        <dbReference type="ARBA" id="ARBA00029409"/>
    </source>
</evidence>
<keyword evidence="9" id="KW-0289">Folate biosynthesis</keyword>
<feature type="domain" description="7,8-dihydro-6-hydroxymethylpterin-pyrophosphokinase" evidence="13">
    <location>
        <begin position="110"/>
        <end position="121"/>
    </location>
</feature>
<dbReference type="UniPathway" id="UPA00077">
    <property type="reaction ID" value="UER00155"/>
</dbReference>
<protein>
    <recommendedName>
        <fullName evidence="4">2-amino-4-hydroxy-6-hydroxymethyldihydropteridine pyrophosphokinase</fullName>
        <ecNumber evidence="3">2.7.6.3</ecNumber>
    </recommendedName>
    <alternativeName>
        <fullName evidence="11">6-hydroxymethyl-7,8-dihydropterin pyrophosphokinase</fullName>
    </alternativeName>
    <alternativeName>
        <fullName evidence="12">7,8-dihydro-6-hydroxymethylpterin-pyrophosphokinase</fullName>
    </alternativeName>
</protein>
<dbReference type="GO" id="GO:0016301">
    <property type="term" value="F:kinase activity"/>
    <property type="evidence" value="ECO:0007669"/>
    <property type="project" value="UniProtKB-KW"/>
</dbReference>
<dbReference type="Gene3D" id="3.30.70.560">
    <property type="entry name" value="7,8-Dihydro-6-hydroxymethylpterin-pyrophosphokinase HPPK"/>
    <property type="match status" value="1"/>
</dbReference>
<comment type="function">
    <text evidence="10">Catalyzes the transfer of pyrophosphate from adenosine triphosphate (ATP) to 6-hydroxymethyl-7,8-dihydropterin, an enzymatic step in folate biosynthesis pathway.</text>
</comment>
<dbReference type="STRING" id="1578720.HAL011_14810"/>
<evidence type="ECO:0000313" key="15">
    <source>
        <dbReference type="EMBL" id="CRF42664.1"/>
    </source>
</evidence>
<reference evidence="19 20" key="2">
    <citation type="submission" date="2014-12" db="EMBL/GenBank/DDBJ databases">
        <authorList>
            <person name="Jaenicke S."/>
        </authorList>
    </citation>
    <scope>NUCLEOTIDE SEQUENCE [LARGE SCALE GENOMIC DNA]</scope>
</reference>
<reference evidence="18" key="3">
    <citation type="submission" date="2014-12" db="EMBL/GenBank/DDBJ databases">
        <authorList>
            <person name="Smet A."/>
        </authorList>
    </citation>
    <scope>NUCLEOTIDE SEQUENCE [LARGE SCALE GENOMIC DNA]</scope>
</reference>
<dbReference type="AlphaFoldDB" id="A0A0K2X7V0"/>
<evidence type="ECO:0000313" key="19">
    <source>
        <dbReference type="Proteomes" id="UP000041394"/>
    </source>
</evidence>
<evidence type="ECO:0000256" key="12">
    <source>
        <dbReference type="ARBA" id="ARBA00033413"/>
    </source>
</evidence>
<dbReference type="EMBL" id="CDMH01000038">
    <property type="protein sequence ID" value="CRF42664.1"/>
    <property type="molecule type" value="Genomic_DNA"/>
</dbReference>
<keyword evidence="7 14" id="KW-0418">Kinase</keyword>
<dbReference type="RefSeq" id="WP_053941272.1">
    <property type="nucleotide sequence ID" value="NZ_CDMG01000009.1"/>
</dbReference>
<evidence type="ECO:0000256" key="9">
    <source>
        <dbReference type="ARBA" id="ARBA00022909"/>
    </source>
</evidence>
<dbReference type="GO" id="GO:0003848">
    <property type="term" value="F:2-amino-4-hydroxy-6-hydroxymethyldihydropteridine diphosphokinase activity"/>
    <property type="evidence" value="ECO:0007669"/>
    <property type="project" value="UniProtKB-EC"/>
</dbReference>
<evidence type="ECO:0000256" key="2">
    <source>
        <dbReference type="ARBA" id="ARBA00005810"/>
    </source>
</evidence>
<dbReference type="CDD" id="cd00483">
    <property type="entry name" value="HPPK"/>
    <property type="match status" value="1"/>
</dbReference>
<evidence type="ECO:0000256" key="7">
    <source>
        <dbReference type="ARBA" id="ARBA00022777"/>
    </source>
</evidence>
<evidence type="ECO:0000313" key="18">
    <source>
        <dbReference type="Proteomes" id="UP000038622"/>
    </source>
</evidence>
<keyword evidence="6" id="KW-0547">Nucleotide-binding</keyword>
<dbReference type="PROSITE" id="PS00794">
    <property type="entry name" value="HPPK"/>
    <property type="match status" value="1"/>
</dbReference>
<reference evidence="14" key="1">
    <citation type="submission" date="2014-12" db="EMBL/GenBank/DDBJ databases">
        <title>Whole genome sequences of four Staphylococcus schleiferi canine isolates.</title>
        <authorList>
            <person name="Misic A.M."/>
            <person name="Cain C."/>
            <person name="Morris D.O."/>
            <person name="Rankin S."/>
            <person name="Beiting D."/>
        </authorList>
    </citation>
    <scope>NUCLEOTIDE SEQUENCE</scope>
    <source>
        <strain evidence="14">ASB11</strain>
        <strain evidence="15">ASB13</strain>
        <strain evidence="17">ASB7</strain>
        <strain evidence="16">ASB9</strain>
    </source>
</reference>
<evidence type="ECO:0000256" key="4">
    <source>
        <dbReference type="ARBA" id="ARBA00016218"/>
    </source>
</evidence>
<dbReference type="OrthoDB" id="9808041at2"/>
<dbReference type="SUPFAM" id="SSF55083">
    <property type="entry name" value="6-hydroxymethyl-7,8-dihydropterin pyrophosphokinase, HPPK"/>
    <property type="match status" value="1"/>
</dbReference>
<evidence type="ECO:0000313" key="20">
    <source>
        <dbReference type="Proteomes" id="UP000043437"/>
    </source>
</evidence>
<dbReference type="EC" id="2.7.6.3" evidence="3"/>
<organism evidence="14 18">
    <name type="scientific">Helicobacter ailurogastricus</name>
    <dbReference type="NCBI Taxonomy" id="1578720"/>
    <lineage>
        <taxon>Bacteria</taxon>
        <taxon>Pseudomonadati</taxon>
        <taxon>Campylobacterota</taxon>
        <taxon>Epsilonproteobacteria</taxon>
        <taxon>Campylobacterales</taxon>
        <taxon>Helicobacteraceae</taxon>
        <taxon>Helicobacter</taxon>
    </lineage>
</organism>
<name>A0A0K2X7V0_9HELI</name>
<comment type="pathway">
    <text evidence="1">Cofactor biosynthesis; tetrahydrofolate biosynthesis; 2-amino-4-hydroxy-6-hydroxymethyl-7,8-dihydropteridine diphosphate from 7,8-dihydroneopterin triphosphate: step 4/4.</text>
</comment>
<dbReference type="EMBL" id="CDMG01000009">
    <property type="protein sequence ID" value="CRF52684.1"/>
    <property type="molecule type" value="Genomic_DNA"/>
</dbReference>
<dbReference type="GO" id="GO:0005524">
    <property type="term" value="F:ATP binding"/>
    <property type="evidence" value="ECO:0007669"/>
    <property type="project" value="UniProtKB-KW"/>
</dbReference>
<evidence type="ECO:0000256" key="1">
    <source>
        <dbReference type="ARBA" id="ARBA00005051"/>
    </source>
</evidence>
<comment type="similarity">
    <text evidence="2">Belongs to the HPPK family.</text>
</comment>
<proteinExistence type="inferred from homology"/>
<evidence type="ECO:0000313" key="14">
    <source>
        <dbReference type="EMBL" id="CRF41673.1"/>
    </source>
</evidence>
<evidence type="ECO:0000256" key="3">
    <source>
        <dbReference type="ARBA" id="ARBA00013253"/>
    </source>
</evidence>
<evidence type="ECO:0000259" key="13">
    <source>
        <dbReference type="PROSITE" id="PS00794"/>
    </source>
</evidence>
<dbReference type="Proteomes" id="UP000041394">
    <property type="component" value="Unassembled WGS sequence"/>
</dbReference>
<sequence length="160" mass="18805">MQTVVYSPFYPRKCKRALRLKNSVVWGIGSNEGTSGAILERLWRWLANNRMFSCLHSSPLYINPPFGYTAQNDFYNATLIFTTRWSLNQLLGLLCYLECRYGRDRQRAFKNAPRTLDIDMIFYNRVVYKQAHLSLPHPKWAKRPSVTLPLFLQALAWRQV</sequence>
<dbReference type="NCBIfam" id="TIGR01498">
    <property type="entry name" value="folK"/>
    <property type="match status" value="1"/>
</dbReference>
<dbReference type="GeneID" id="82132089"/>
<dbReference type="Pfam" id="PF01288">
    <property type="entry name" value="HPPK"/>
    <property type="match status" value="1"/>
</dbReference>
<evidence type="ECO:0000256" key="5">
    <source>
        <dbReference type="ARBA" id="ARBA00022679"/>
    </source>
</evidence>
<dbReference type="InterPro" id="IPR000550">
    <property type="entry name" value="Hppk"/>
</dbReference>
<dbReference type="EMBL" id="CDML01000048">
    <property type="protein sequence ID" value="CRF41673.1"/>
    <property type="molecule type" value="Genomic_DNA"/>
</dbReference>
<keyword evidence="18" id="KW-1185">Reference proteome</keyword>
<dbReference type="GO" id="GO:0046656">
    <property type="term" value="P:folic acid biosynthetic process"/>
    <property type="evidence" value="ECO:0007669"/>
    <property type="project" value="UniProtKB-KW"/>
</dbReference>
<dbReference type="Proteomes" id="UP000038622">
    <property type="component" value="Unassembled WGS sequence"/>
</dbReference>
<dbReference type="InterPro" id="IPR035907">
    <property type="entry name" value="Hppk_sf"/>
</dbReference>
<evidence type="ECO:0000313" key="16">
    <source>
        <dbReference type="EMBL" id="CRF43838.1"/>
    </source>
</evidence>
<evidence type="ECO:0000256" key="11">
    <source>
        <dbReference type="ARBA" id="ARBA00029766"/>
    </source>
</evidence>
<evidence type="ECO:0000256" key="8">
    <source>
        <dbReference type="ARBA" id="ARBA00022840"/>
    </source>
</evidence>
<gene>
    <name evidence="14" type="ORF">HAL011_14810</name>
    <name evidence="15" type="ORF">HAL013_08590</name>
    <name evidence="17" type="ORF">HAL07_11490</name>
    <name evidence="16" type="ORF">HAL09_03920</name>
</gene>
<keyword evidence="5 14" id="KW-0808">Transferase</keyword>
<dbReference type="GO" id="GO:0046654">
    <property type="term" value="P:tetrahydrofolate biosynthetic process"/>
    <property type="evidence" value="ECO:0007669"/>
    <property type="project" value="UniProtKB-UniPathway"/>
</dbReference>
<dbReference type="PANTHER" id="PTHR43071">
    <property type="entry name" value="2-AMINO-4-HYDROXY-6-HYDROXYMETHYLDIHYDROPTERIDINE PYROPHOSPHOKINASE"/>
    <property type="match status" value="1"/>
</dbReference>
<accession>A0A0K2X7V0</accession>
<dbReference type="PANTHER" id="PTHR43071:SF1">
    <property type="entry name" value="2-AMINO-4-HYDROXY-6-HYDROXYMETHYLDIHYDROPTERIDINE PYROPHOSPHOKINASE"/>
    <property type="match status" value="1"/>
</dbReference>
<dbReference type="Proteomes" id="UP000045175">
    <property type="component" value="Unassembled WGS sequence"/>
</dbReference>
<evidence type="ECO:0000313" key="17">
    <source>
        <dbReference type="EMBL" id="CRF52684.1"/>
    </source>
</evidence>
<keyword evidence="8" id="KW-0067">ATP-binding</keyword>
<dbReference type="Proteomes" id="UP000043437">
    <property type="component" value="Unassembled WGS sequence"/>
</dbReference>
<dbReference type="EMBL" id="CDMN01000013">
    <property type="protein sequence ID" value="CRF43838.1"/>
    <property type="molecule type" value="Genomic_DNA"/>
</dbReference>
<evidence type="ECO:0000256" key="6">
    <source>
        <dbReference type="ARBA" id="ARBA00022741"/>
    </source>
</evidence>